<dbReference type="InterPro" id="IPR014085">
    <property type="entry name" value="Allophanate_hydrolase"/>
</dbReference>
<evidence type="ECO:0000259" key="10">
    <source>
        <dbReference type="PROSITE" id="PS50975"/>
    </source>
</evidence>
<feature type="domain" description="Biotin carboxylation" evidence="11">
    <location>
        <begin position="712"/>
        <end position="1172"/>
    </location>
</feature>
<evidence type="ECO:0000256" key="8">
    <source>
        <dbReference type="SAM" id="MobiDB-lite"/>
    </source>
</evidence>
<dbReference type="SMART" id="SM00878">
    <property type="entry name" value="Biotin_carb_C"/>
    <property type="match status" value="1"/>
</dbReference>
<dbReference type="InterPro" id="IPR005481">
    <property type="entry name" value="BC-like_N"/>
</dbReference>
<comment type="caution">
    <text evidence="12">The sequence shown here is derived from an EMBL/GenBank/DDBJ whole genome shotgun (WGS) entry which is preliminary data.</text>
</comment>
<dbReference type="PROSITE" id="PS50979">
    <property type="entry name" value="BC"/>
    <property type="match status" value="1"/>
</dbReference>
<feature type="compositionally biased region" description="Low complexity" evidence="8">
    <location>
        <begin position="28"/>
        <end position="40"/>
    </location>
</feature>
<dbReference type="SUPFAM" id="SSF51246">
    <property type="entry name" value="Rudiment single hybrid motif"/>
    <property type="match status" value="1"/>
</dbReference>
<feature type="compositionally biased region" description="Pro residues" evidence="8">
    <location>
        <begin position="1"/>
        <end position="12"/>
    </location>
</feature>
<dbReference type="Pfam" id="PF02785">
    <property type="entry name" value="Biotin_carb_C"/>
    <property type="match status" value="1"/>
</dbReference>
<dbReference type="NCBIfam" id="TIGR02712">
    <property type="entry name" value="urea_carbox"/>
    <property type="match status" value="1"/>
</dbReference>
<evidence type="ECO:0000256" key="4">
    <source>
        <dbReference type="ARBA" id="ARBA00022801"/>
    </source>
</evidence>
<sequence length="1982" mass="211446">MPPPPPPEPAVTPSPIKTAAGAAQPNNRATSTRPSPAAAAGKTGALSVTVSPVAKQTAASLATHLDTHGWTVADWVASARSSAQGDHLARLLALARVIHAEFASPNDPQLGTPWLAAISEADIIAQFGALTSRSHFAGTDGDFPLYGVPVAVKDNIDFAGYPTTAACPGFKYVPTRHATVVDKLIAAGAIVVGKTNLDQFATGLVGTRSPMGAVRNAFAPERISGGSSSGSASVVARGLVPISLGTDTAGSGRVPAGFNNLVGLKPTKGRLSARGVVPACKSLDTVSVFALGIKDAQVALRVMQGQDDQDEYSRAIPSTLLNPMLDRPLTILVPKDPLFVSPPSTPKAAELARGAWLRACRDAQAFLGAKVVEIDMTPMEQLAKLLYEGPWVAERWAAIGEYVEKVGKDLDPTVLKIVRNASKFSATQAFQFEYKAQALRRAIHALVPPGAILMVPTTPMPAPTLEDIANDPVGVNALLGTYTNWVNLADYCGITVPAGFVHGHDRASQDPLAFSVTLLGNAWEDERVVQVASEWLTCSQATRTLGATALPAPPTLDLALTHSNTTDSPLGCPPTHLPLAVVGAHLLGMPLHHQLTTLDAYPLSLAARTSPNYRLYALPNSTPPKPALARITSGPGSSIAVEVYAIPLGNVGKLLAQVPAPLALGTIELESGTWVKGFVCEPRAVEGALDVTRFGGWRAYMSSLGVRVPLLGGKPVLIANRGEIALRALRTLDRLGVPSVVVYTDDDKYTPHVAKATHAAVRLPSTAGKSGYMNAEAVIRAAHLTGARAVWPGYGFLSESPEFARAVEAAGLVWIGPTPEQMHVFAHKHSARDQAHRAGVAMVPASNGLLGSAAEAQREVARIGTPVMVKCTAGGGGIGLAKCDKIEDVPKVYESVKRAGEMYFGNGGVFVEKCVEKARHVEVQVVGDGRGNICILGERDCSLQRRAQKVVEEAPAPELTLEVRKQVGEMSRRLMASVNYRGVGTVECLYDVEARSCYFMEVNTRLQVEHPVTEEITNLDLIEWMLLVASDHDMSAHFAKAEADLASKHAANTVGSSIEVRVYAEDPFNSFRPCTGKITRVTWPTPAEVPGVRIETWISAGTHVTPNFDPMVAKVIVKGKNRAEALDKMANALALTRIDGITTNVEYLRQVVKSDMFSTCAFTTKSLDGFVPAPPRVLEVLHAGTGTSVQDYPGRTGYWDVGVPPSGAMDALAFRLANAIVGNTDAAPGLECTLKGPTIRFAADTVVAVTGAPVPSATITDAEGKVVDKVKMWVPVHIKRGNTLSVGMPSSGCRTYVAVRGGIKVPQVLGSCATFALGETGGHLGRNLKAGDQVKIGEVDKTNEWIVGEPKALDSSLIPTYDAPVKDGGWRIGALLGPHAAPDYLTQPGLKSFLDATWSVSHNANRLGIRLVGPKPEFARASGGQAGLHPSNLHDCPYAIGSVNLTGDTPTILTQDGPSLGGFVCPITIVQAELWKVGQLRPGDKVKFEVIEWDEAVKRQEEHEVWIKTLAPATKTATGAGGQHVAKSTSSAAVLVQQAPVAPHQPAIVYRQAGDRAVLIEYGGEENALDLTLRFRVHAVMQALTHRQLGVTRDGPITELVPGVRSLQIQYNPARMSQADLVRTLLDIESNITTAASTRTDHWQVPSRVVHLPIAFDDESARGSVDRYMQTVRQKAPWLPDNIEFLRRINGLGSRDDVRKIIAEQATYLVLGLGDVYYGSPCALPLDPRHRIVSSKYNPARTFTAEGVVGIGGVYMCAYGIDSPGGYQLVGRTLPMWNHVQAASFHPPQVQQETESASVTTRMGPWLLTFFDQVKFHLVPSEELDRLRADFRAGRWAPKIENAVFDLAEYQQWLTANKPDIDAVESARATAFSAEVALWATAEAEQAAAEQQAQLHHPHDPPASPTSAYPAHCARIVAGFAARTWKVLVKEGDVVEQDQVLVIVEAMKAELPVVSPRRGVVRGVMCAVGELVEPSDVVVVIE</sequence>
<dbReference type="SUPFAM" id="SSF160467">
    <property type="entry name" value="PH0987 N-terminal domain-like"/>
    <property type="match status" value="1"/>
</dbReference>
<dbReference type="InterPro" id="IPR029000">
    <property type="entry name" value="Cyclophilin-like_dom_sf"/>
</dbReference>
<dbReference type="PROSITE" id="PS50968">
    <property type="entry name" value="BIOTINYL_LIPOYL"/>
    <property type="match status" value="1"/>
</dbReference>
<dbReference type="PANTHER" id="PTHR18866:SF128">
    <property type="entry name" value="UREA AMIDOLYASE"/>
    <property type="match status" value="1"/>
</dbReference>
<dbReference type="Pfam" id="PF00364">
    <property type="entry name" value="Biotin_lipoyl"/>
    <property type="match status" value="1"/>
</dbReference>
<feature type="domain" description="ATP-grasp" evidence="10">
    <location>
        <begin position="832"/>
        <end position="1030"/>
    </location>
</feature>
<dbReference type="GO" id="GO:0004847">
    <property type="term" value="F:urea carboxylase activity"/>
    <property type="evidence" value="ECO:0007669"/>
    <property type="project" value="TreeGrafter"/>
</dbReference>
<dbReference type="InterPro" id="IPR001882">
    <property type="entry name" value="Biotin_BS"/>
</dbReference>
<dbReference type="InterPro" id="IPR053844">
    <property type="entry name" value="AH_C"/>
</dbReference>
<dbReference type="Gene3D" id="3.90.1300.10">
    <property type="entry name" value="Amidase signature (AS) domain"/>
    <property type="match status" value="1"/>
</dbReference>
<keyword evidence="6" id="KW-0092">Biotin</keyword>
<dbReference type="CDD" id="cd06850">
    <property type="entry name" value="biotinyl_domain"/>
    <property type="match status" value="1"/>
</dbReference>
<dbReference type="InterPro" id="IPR011764">
    <property type="entry name" value="Biotin_carboxylation_dom"/>
</dbReference>
<dbReference type="InterPro" id="IPR016185">
    <property type="entry name" value="PreATP-grasp_dom_sf"/>
</dbReference>
<name>A0A1Y2HMP0_9FUNG</name>
<feature type="region of interest" description="Disordered" evidence="8">
    <location>
        <begin position="1"/>
        <end position="40"/>
    </location>
</feature>
<dbReference type="Gene3D" id="2.40.50.100">
    <property type="match status" value="1"/>
</dbReference>
<reference evidence="12 13" key="1">
    <citation type="submission" date="2016-07" db="EMBL/GenBank/DDBJ databases">
        <title>Pervasive Adenine N6-methylation of Active Genes in Fungi.</title>
        <authorList>
            <consortium name="DOE Joint Genome Institute"/>
            <person name="Mondo S.J."/>
            <person name="Dannebaum R.O."/>
            <person name="Kuo R.C."/>
            <person name="Labutti K."/>
            <person name="Haridas S."/>
            <person name="Kuo A."/>
            <person name="Salamov A."/>
            <person name="Ahrendt S.R."/>
            <person name="Lipzen A."/>
            <person name="Sullivan W."/>
            <person name="Andreopoulos W.B."/>
            <person name="Clum A."/>
            <person name="Lindquist E."/>
            <person name="Daum C."/>
            <person name="Ramamoorthy G.K."/>
            <person name="Gryganskyi A."/>
            <person name="Culley D."/>
            <person name="Magnuson J.K."/>
            <person name="James T.Y."/>
            <person name="O'Malley M.A."/>
            <person name="Stajich J.E."/>
            <person name="Spatafora J.W."/>
            <person name="Visel A."/>
            <person name="Grigoriev I.V."/>
        </authorList>
    </citation>
    <scope>NUCLEOTIDE SEQUENCE [LARGE SCALE GENOMIC DNA]</scope>
    <source>
        <strain evidence="12 13">PL171</strain>
    </source>
</reference>
<dbReference type="Pfam" id="PF02786">
    <property type="entry name" value="CPSase_L_D2"/>
    <property type="match status" value="1"/>
</dbReference>
<dbReference type="InterPro" id="IPR014084">
    <property type="entry name" value="Urea_COase"/>
</dbReference>
<dbReference type="InterPro" id="IPR011053">
    <property type="entry name" value="Single_hybrid_motif"/>
</dbReference>
<dbReference type="Pfam" id="PF21986">
    <property type="entry name" value="AH_C"/>
    <property type="match status" value="1"/>
</dbReference>
<evidence type="ECO:0000256" key="5">
    <source>
        <dbReference type="ARBA" id="ARBA00022840"/>
    </source>
</evidence>
<organism evidence="12 13">
    <name type="scientific">Catenaria anguillulae PL171</name>
    <dbReference type="NCBI Taxonomy" id="765915"/>
    <lineage>
        <taxon>Eukaryota</taxon>
        <taxon>Fungi</taxon>
        <taxon>Fungi incertae sedis</taxon>
        <taxon>Blastocladiomycota</taxon>
        <taxon>Blastocladiomycetes</taxon>
        <taxon>Blastocladiales</taxon>
        <taxon>Catenariaceae</taxon>
        <taxon>Catenaria</taxon>
    </lineage>
</organism>
<dbReference type="PANTHER" id="PTHR18866">
    <property type="entry name" value="CARBOXYLASE:PYRUVATE/ACETYL-COA/PROPIONYL-COA CARBOXYLASE"/>
    <property type="match status" value="1"/>
</dbReference>
<dbReference type="InterPro" id="IPR050856">
    <property type="entry name" value="Biotin_carboxylase_complex"/>
</dbReference>
<accession>A0A1Y2HMP0</accession>
<dbReference type="InterPro" id="IPR036928">
    <property type="entry name" value="AS_sf"/>
</dbReference>
<dbReference type="NCBIfam" id="TIGR00724">
    <property type="entry name" value="urea_amlyse_rel"/>
    <property type="match status" value="1"/>
</dbReference>
<evidence type="ECO:0000313" key="13">
    <source>
        <dbReference type="Proteomes" id="UP000193411"/>
    </source>
</evidence>
<dbReference type="GO" id="GO:0005524">
    <property type="term" value="F:ATP binding"/>
    <property type="evidence" value="ECO:0007669"/>
    <property type="project" value="UniProtKB-UniRule"/>
</dbReference>
<evidence type="ECO:0000259" key="11">
    <source>
        <dbReference type="PROSITE" id="PS50979"/>
    </source>
</evidence>
<dbReference type="InterPro" id="IPR003833">
    <property type="entry name" value="CT_C_D"/>
</dbReference>
<dbReference type="Gene3D" id="2.40.100.10">
    <property type="entry name" value="Cyclophilin-like"/>
    <property type="match status" value="2"/>
</dbReference>
<dbReference type="Gene3D" id="1.20.58.1700">
    <property type="match status" value="1"/>
</dbReference>
<dbReference type="PROSITE" id="PS50975">
    <property type="entry name" value="ATP_GRASP"/>
    <property type="match status" value="1"/>
</dbReference>
<dbReference type="Proteomes" id="UP000193411">
    <property type="component" value="Unassembled WGS sequence"/>
</dbReference>
<dbReference type="SUPFAM" id="SSF52440">
    <property type="entry name" value="PreATP-grasp domain"/>
    <property type="match status" value="1"/>
</dbReference>
<evidence type="ECO:0000259" key="9">
    <source>
        <dbReference type="PROSITE" id="PS50968"/>
    </source>
</evidence>
<protein>
    <recommendedName>
        <fullName evidence="14">Urea amidolyase</fullName>
    </recommendedName>
</protein>
<dbReference type="InterPro" id="IPR011054">
    <property type="entry name" value="Rudment_hybrid_motif"/>
</dbReference>
<dbReference type="Pfam" id="PF01425">
    <property type="entry name" value="Amidase"/>
    <property type="match status" value="1"/>
</dbReference>
<keyword evidence="4" id="KW-0378">Hydrolase</keyword>
<proteinExistence type="predicted"/>
<dbReference type="Pfam" id="PF02626">
    <property type="entry name" value="CT_A_B"/>
    <property type="match status" value="1"/>
</dbReference>
<dbReference type="SUPFAM" id="SSF50891">
    <property type="entry name" value="Cyclophilin-like"/>
    <property type="match status" value="2"/>
</dbReference>
<dbReference type="NCBIfam" id="NF006043">
    <property type="entry name" value="PRK08186.1"/>
    <property type="match status" value="1"/>
</dbReference>
<dbReference type="SUPFAM" id="SSF56059">
    <property type="entry name" value="Glutathione synthetase ATP-binding domain-like"/>
    <property type="match status" value="1"/>
</dbReference>
<keyword evidence="5 7" id="KW-0067">ATP-binding</keyword>
<comment type="cofactor">
    <cofactor evidence="1">
        <name>biotin</name>
        <dbReference type="ChEBI" id="CHEBI:57586"/>
    </cofactor>
</comment>
<dbReference type="InterPro" id="IPR005482">
    <property type="entry name" value="Biotin_COase_C"/>
</dbReference>
<feature type="domain" description="Lipoyl-binding" evidence="9">
    <location>
        <begin position="1892"/>
        <end position="1982"/>
    </location>
</feature>
<dbReference type="SMART" id="SM00797">
    <property type="entry name" value="AHS2"/>
    <property type="match status" value="1"/>
</dbReference>
<dbReference type="PROSITE" id="PS00867">
    <property type="entry name" value="CPSASE_2"/>
    <property type="match status" value="1"/>
</dbReference>
<dbReference type="InterPro" id="IPR000089">
    <property type="entry name" value="Biotin_lipoyl"/>
</dbReference>
<dbReference type="PROSITE" id="PS00188">
    <property type="entry name" value="BIOTIN"/>
    <property type="match status" value="1"/>
</dbReference>
<dbReference type="Gene3D" id="3.30.1360.40">
    <property type="match status" value="1"/>
</dbReference>
<dbReference type="SMART" id="SM00796">
    <property type="entry name" value="AHS1"/>
    <property type="match status" value="1"/>
</dbReference>
<evidence type="ECO:0000256" key="6">
    <source>
        <dbReference type="ARBA" id="ARBA00023267"/>
    </source>
</evidence>
<keyword evidence="3 7" id="KW-0547">Nucleotide-binding</keyword>
<dbReference type="InterPro" id="IPR005479">
    <property type="entry name" value="CPAse_ATP-bd"/>
</dbReference>
<gene>
    <name evidence="12" type="ORF">BCR44DRAFT_48730</name>
</gene>
<dbReference type="InterPro" id="IPR023631">
    <property type="entry name" value="Amidase_dom"/>
</dbReference>
<evidence type="ECO:0008006" key="14">
    <source>
        <dbReference type="Google" id="ProtNLM"/>
    </source>
</evidence>
<keyword evidence="2" id="KW-0436">Ligase</keyword>
<feature type="region of interest" description="Disordered" evidence="8">
    <location>
        <begin position="1889"/>
        <end position="1908"/>
    </location>
</feature>
<evidence type="ECO:0000256" key="7">
    <source>
        <dbReference type="PROSITE-ProRule" id="PRU00409"/>
    </source>
</evidence>
<dbReference type="OrthoDB" id="196847at2759"/>
<evidence type="ECO:0000313" key="12">
    <source>
        <dbReference type="EMBL" id="ORZ35846.1"/>
    </source>
</evidence>
<dbReference type="SUPFAM" id="SSF75304">
    <property type="entry name" value="Amidase signature (AS) enzymes"/>
    <property type="match status" value="1"/>
</dbReference>
<dbReference type="NCBIfam" id="TIGR02713">
    <property type="entry name" value="allophanate_hyd"/>
    <property type="match status" value="1"/>
</dbReference>
<dbReference type="SUPFAM" id="SSF51230">
    <property type="entry name" value="Single hybrid motif"/>
    <property type="match status" value="1"/>
</dbReference>
<dbReference type="EMBL" id="MCFL01000020">
    <property type="protein sequence ID" value="ORZ35846.1"/>
    <property type="molecule type" value="Genomic_DNA"/>
</dbReference>
<dbReference type="Pfam" id="PF02682">
    <property type="entry name" value="CT_C_D"/>
    <property type="match status" value="1"/>
</dbReference>
<dbReference type="GO" id="GO:0016787">
    <property type="term" value="F:hydrolase activity"/>
    <property type="evidence" value="ECO:0007669"/>
    <property type="project" value="UniProtKB-KW"/>
</dbReference>
<keyword evidence="13" id="KW-1185">Reference proteome</keyword>
<dbReference type="InterPro" id="IPR011761">
    <property type="entry name" value="ATP-grasp"/>
</dbReference>
<evidence type="ECO:0000256" key="3">
    <source>
        <dbReference type="ARBA" id="ARBA00022741"/>
    </source>
</evidence>
<evidence type="ECO:0000256" key="1">
    <source>
        <dbReference type="ARBA" id="ARBA00001953"/>
    </source>
</evidence>
<dbReference type="InterPro" id="IPR003778">
    <property type="entry name" value="CT_A_B"/>
</dbReference>
<dbReference type="Gene3D" id="3.30.470.20">
    <property type="entry name" value="ATP-grasp fold, B domain"/>
    <property type="match status" value="1"/>
</dbReference>
<dbReference type="GO" id="GO:0046872">
    <property type="term" value="F:metal ion binding"/>
    <property type="evidence" value="ECO:0007669"/>
    <property type="project" value="InterPro"/>
</dbReference>
<dbReference type="STRING" id="765915.A0A1Y2HMP0"/>
<dbReference type="Gene3D" id="3.10.490.10">
    <property type="entry name" value="Gamma-glutamyl cyclotransferase-like"/>
    <property type="match status" value="1"/>
</dbReference>
<dbReference type="Pfam" id="PF00289">
    <property type="entry name" value="Biotin_carb_N"/>
    <property type="match status" value="1"/>
</dbReference>
<evidence type="ECO:0000256" key="2">
    <source>
        <dbReference type="ARBA" id="ARBA00022598"/>
    </source>
</evidence>